<evidence type="ECO:0000313" key="2">
    <source>
        <dbReference type="Proteomes" id="UP001501480"/>
    </source>
</evidence>
<keyword evidence="2" id="KW-1185">Reference proteome</keyword>
<dbReference type="EMBL" id="BAAAPY010000012">
    <property type="protein sequence ID" value="GAA2084146.1"/>
    <property type="molecule type" value="Genomic_DNA"/>
</dbReference>
<evidence type="ECO:0000313" key="1">
    <source>
        <dbReference type="EMBL" id="GAA2084146.1"/>
    </source>
</evidence>
<organism evidence="1 2">
    <name type="scientific">Aeromicrobium halocynthiae</name>
    <dbReference type="NCBI Taxonomy" id="560557"/>
    <lineage>
        <taxon>Bacteria</taxon>
        <taxon>Bacillati</taxon>
        <taxon>Actinomycetota</taxon>
        <taxon>Actinomycetes</taxon>
        <taxon>Propionibacteriales</taxon>
        <taxon>Nocardioidaceae</taxon>
        <taxon>Aeromicrobium</taxon>
    </lineage>
</organism>
<dbReference type="Proteomes" id="UP001501480">
    <property type="component" value="Unassembled WGS sequence"/>
</dbReference>
<proteinExistence type="predicted"/>
<accession>A0ABP5HQ60</accession>
<gene>
    <name evidence="1" type="ORF">GCM10009821_26830</name>
</gene>
<name>A0ABP5HQ60_9ACTN</name>
<protein>
    <recommendedName>
        <fullName evidence="3">BetI-type transcriptional repressor C-terminal domain-containing protein</fullName>
    </recommendedName>
</protein>
<comment type="caution">
    <text evidence="1">The sequence shown here is derived from an EMBL/GenBank/DDBJ whole genome shotgun (WGS) entry which is preliminary data.</text>
</comment>
<reference evidence="2" key="1">
    <citation type="journal article" date="2019" name="Int. J. Syst. Evol. Microbiol.">
        <title>The Global Catalogue of Microorganisms (GCM) 10K type strain sequencing project: providing services to taxonomists for standard genome sequencing and annotation.</title>
        <authorList>
            <consortium name="The Broad Institute Genomics Platform"/>
            <consortium name="The Broad Institute Genome Sequencing Center for Infectious Disease"/>
            <person name="Wu L."/>
            <person name="Ma J."/>
        </authorList>
    </citation>
    <scope>NUCLEOTIDE SEQUENCE [LARGE SCALE GENOMIC DNA]</scope>
    <source>
        <strain evidence="2">JCM 15749</strain>
    </source>
</reference>
<dbReference type="RefSeq" id="WP_344329675.1">
    <property type="nucleotide sequence ID" value="NZ_BAAAPY010000012.1"/>
</dbReference>
<evidence type="ECO:0008006" key="3">
    <source>
        <dbReference type="Google" id="ProtNLM"/>
    </source>
</evidence>
<sequence length="106" mass="11653">MSPWDRLLDRLDDLACSPEPLSADLAEELTARVAAAMADGMADRELDPADCGRWLATLVHSLHALQPAESRSDDTLSTLRVIVTRWLHPGRLDPVDPLETGLREAL</sequence>